<name>A0A0E0MAG8_ORYPU</name>
<reference evidence="2" key="1">
    <citation type="submission" date="2015-04" db="UniProtKB">
        <authorList>
            <consortium name="EnsemblPlants"/>
        </authorList>
    </citation>
    <scope>IDENTIFICATION</scope>
</reference>
<evidence type="ECO:0000256" key="1">
    <source>
        <dbReference type="SAM" id="MobiDB-lite"/>
    </source>
</evidence>
<feature type="compositionally biased region" description="Basic residues" evidence="1">
    <location>
        <begin position="1"/>
        <end position="11"/>
    </location>
</feature>
<dbReference type="Gramene" id="OPUNC10G16190.3">
    <property type="protein sequence ID" value="OPUNC10G16190.3"/>
    <property type="gene ID" value="OPUNC10G16190"/>
</dbReference>
<proteinExistence type="predicted"/>
<evidence type="ECO:0000313" key="3">
    <source>
        <dbReference type="Proteomes" id="UP000026962"/>
    </source>
</evidence>
<dbReference type="Gramene" id="OPUNC10G16190.2">
    <property type="protein sequence ID" value="OPUNC10G16190.2"/>
    <property type="gene ID" value="OPUNC10G16190"/>
</dbReference>
<protein>
    <submittedName>
        <fullName evidence="2">Uncharacterized protein</fullName>
    </submittedName>
</protein>
<evidence type="ECO:0000313" key="2">
    <source>
        <dbReference type="EnsemblPlants" id="OPUNC10G16190.2"/>
    </source>
</evidence>
<dbReference type="AlphaFoldDB" id="A0A0E0MAG8"/>
<keyword evidence="3" id="KW-1185">Reference proteome</keyword>
<dbReference type="EnsemblPlants" id="OPUNC10G16190.3">
    <property type="protein sequence ID" value="OPUNC10G16190.3"/>
    <property type="gene ID" value="OPUNC10G16190"/>
</dbReference>
<accession>A0A0E0MAG8</accession>
<organism evidence="2">
    <name type="scientific">Oryza punctata</name>
    <name type="common">Red rice</name>
    <dbReference type="NCBI Taxonomy" id="4537"/>
    <lineage>
        <taxon>Eukaryota</taxon>
        <taxon>Viridiplantae</taxon>
        <taxon>Streptophyta</taxon>
        <taxon>Embryophyta</taxon>
        <taxon>Tracheophyta</taxon>
        <taxon>Spermatophyta</taxon>
        <taxon>Magnoliopsida</taxon>
        <taxon>Liliopsida</taxon>
        <taxon>Poales</taxon>
        <taxon>Poaceae</taxon>
        <taxon>BOP clade</taxon>
        <taxon>Oryzoideae</taxon>
        <taxon>Oryzeae</taxon>
        <taxon>Oryzinae</taxon>
        <taxon>Oryza</taxon>
    </lineage>
</organism>
<feature type="region of interest" description="Disordered" evidence="1">
    <location>
        <begin position="1"/>
        <end position="69"/>
    </location>
</feature>
<sequence>MEPPRAPRRPRSATAPAWASPSAGTSSPTSPCRRTTSWCGTTGRPSLSPASTASRRTSARSDSRLPNPPGDFVGGLNWSDLMLFGHGDWAVRGAGLALRWARILCYSWFGRHLERQGLQDPLYSKSLSI</sequence>
<feature type="compositionally biased region" description="Low complexity" evidence="1">
    <location>
        <begin position="12"/>
        <end position="37"/>
    </location>
</feature>
<dbReference type="EnsemblPlants" id="OPUNC10G16190.2">
    <property type="protein sequence ID" value="OPUNC10G16190.2"/>
    <property type="gene ID" value="OPUNC10G16190"/>
</dbReference>
<dbReference type="HOGENOM" id="CLU_1952301_0_0_1"/>
<feature type="compositionally biased region" description="Low complexity" evidence="1">
    <location>
        <begin position="44"/>
        <end position="56"/>
    </location>
</feature>
<dbReference type="Proteomes" id="UP000026962">
    <property type="component" value="Chromosome 10"/>
</dbReference>
<reference evidence="2" key="2">
    <citation type="submission" date="2018-05" db="EMBL/GenBank/DDBJ databases">
        <title>OpunRS2 (Oryza punctata Reference Sequence Version 2).</title>
        <authorList>
            <person name="Zhang J."/>
            <person name="Kudrna D."/>
            <person name="Lee S."/>
            <person name="Talag J."/>
            <person name="Welchert J."/>
            <person name="Wing R.A."/>
        </authorList>
    </citation>
    <scope>NUCLEOTIDE SEQUENCE [LARGE SCALE GENOMIC DNA]</scope>
</reference>